<dbReference type="InterPro" id="IPR046516">
    <property type="entry name" value="DUF6694"/>
</dbReference>
<gene>
    <name evidence="2" type="ORF">B6C91_05825</name>
    <name evidence="1" type="ORF">B6D08_05235</name>
</gene>
<sequence>MKRILIALISLVLLTGCGDKTIDASSPENLQKSISEMANELQGDELQSFNISIGKILINSVIEAAGDEKKKQEIIKNKIDGKTAAEIIKIGENEKIPGEAE</sequence>
<organism evidence="1 4">
    <name type="scientific">Gilliamella apicola</name>
    <dbReference type="NCBI Taxonomy" id="1196095"/>
    <lineage>
        <taxon>Bacteria</taxon>
        <taxon>Pseudomonadati</taxon>
        <taxon>Pseudomonadota</taxon>
        <taxon>Gammaproteobacteria</taxon>
        <taxon>Orbales</taxon>
        <taxon>Orbaceae</taxon>
        <taxon>Gilliamella</taxon>
    </lineage>
</organism>
<accession>A0A242NJ92</accession>
<dbReference type="PROSITE" id="PS51257">
    <property type="entry name" value="PROKAR_LIPOPROTEIN"/>
    <property type="match status" value="1"/>
</dbReference>
<evidence type="ECO:0000313" key="1">
    <source>
        <dbReference type="EMBL" id="OTQ00092.1"/>
    </source>
</evidence>
<evidence type="ECO:0000313" key="2">
    <source>
        <dbReference type="EMBL" id="OTQ10362.1"/>
    </source>
</evidence>
<dbReference type="EMBL" id="NARP01000011">
    <property type="protein sequence ID" value="OTQ00092.1"/>
    <property type="molecule type" value="Genomic_DNA"/>
</dbReference>
<dbReference type="EMBL" id="NART01000019">
    <property type="protein sequence ID" value="OTQ10362.1"/>
    <property type="molecule type" value="Genomic_DNA"/>
</dbReference>
<dbReference type="AlphaFoldDB" id="A0A242NJ92"/>
<dbReference type="OrthoDB" id="7069197at2"/>
<dbReference type="Pfam" id="PF20404">
    <property type="entry name" value="DUF6694"/>
    <property type="match status" value="1"/>
</dbReference>
<dbReference type="RefSeq" id="WP_086272107.1">
    <property type="nucleotide sequence ID" value="NZ_MZNE01000007.1"/>
</dbReference>
<dbReference type="Proteomes" id="UP000194977">
    <property type="component" value="Unassembled WGS sequence"/>
</dbReference>
<protein>
    <submittedName>
        <fullName evidence="1">Uncharacterized protein</fullName>
    </submittedName>
</protein>
<keyword evidence="3" id="KW-1185">Reference proteome</keyword>
<evidence type="ECO:0000313" key="4">
    <source>
        <dbReference type="Proteomes" id="UP000194977"/>
    </source>
</evidence>
<proteinExistence type="predicted"/>
<evidence type="ECO:0000313" key="3">
    <source>
        <dbReference type="Proteomes" id="UP000194800"/>
    </source>
</evidence>
<name>A0A242NJ92_9GAMM</name>
<comment type="caution">
    <text evidence="1">The sequence shown here is derived from an EMBL/GenBank/DDBJ whole genome shotgun (WGS) entry which is preliminary data.</text>
</comment>
<reference evidence="3 4" key="1">
    <citation type="submission" date="2017-03" db="EMBL/GenBank/DDBJ databases">
        <title>Comparative genomics of honeybee gut symbionts reveal geographically distinct and subgroup specific antibiotic resistance.</title>
        <authorList>
            <person name="Ludvigsen J."/>
            <person name="Porcellato D."/>
            <person name="Labee-Lund T.M."/>
            <person name="Amdam G.V."/>
            <person name="Rudi K."/>
        </authorList>
    </citation>
    <scope>NUCLEOTIDE SEQUENCE [LARGE SCALE GENOMIC DNA]</scope>
    <source>
        <strain evidence="1 4">A-7-12</strain>
        <strain evidence="2 3">A-9-12</strain>
    </source>
</reference>
<dbReference type="Proteomes" id="UP000194800">
    <property type="component" value="Unassembled WGS sequence"/>
</dbReference>